<dbReference type="EMBL" id="JAACJK010000164">
    <property type="protein sequence ID" value="KAF5324507.1"/>
    <property type="molecule type" value="Genomic_DNA"/>
</dbReference>
<organism evidence="1 2">
    <name type="scientific">Ephemerocybe angulata</name>
    <dbReference type="NCBI Taxonomy" id="980116"/>
    <lineage>
        <taxon>Eukaryota</taxon>
        <taxon>Fungi</taxon>
        <taxon>Dikarya</taxon>
        <taxon>Basidiomycota</taxon>
        <taxon>Agaricomycotina</taxon>
        <taxon>Agaricomycetes</taxon>
        <taxon>Agaricomycetidae</taxon>
        <taxon>Agaricales</taxon>
        <taxon>Agaricineae</taxon>
        <taxon>Psathyrellaceae</taxon>
        <taxon>Ephemerocybe</taxon>
    </lineage>
</organism>
<accession>A0A8H5F5P5</accession>
<comment type="caution">
    <text evidence="1">The sequence shown here is derived from an EMBL/GenBank/DDBJ whole genome shotgun (WGS) entry which is preliminary data.</text>
</comment>
<dbReference type="Proteomes" id="UP000541558">
    <property type="component" value="Unassembled WGS sequence"/>
</dbReference>
<gene>
    <name evidence="1" type="ORF">D9611_004078</name>
</gene>
<protein>
    <submittedName>
        <fullName evidence="1">Uncharacterized protein</fullName>
    </submittedName>
</protein>
<evidence type="ECO:0000313" key="1">
    <source>
        <dbReference type="EMBL" id="KAF5324507.1"/>
    </source>
</evidence>
<proteinExistence type="predicted"/>
<dbReference type="AlphaFoldDB" id="A0A8H5F5P5"/>
<reference evidence="1 2" key="1">
    <citation type="journal article" date="2020" name="ISME J.">
        <title>Uncovering the hidden diversity of litter-decomposition mechanisms in mushroom-forming fungi.</title>
        <authorList>
            <person name="Floudas D."/>
            <person name="Bentzer J."/>
            <person name="Ahren D."/>
            <person name="Johansson T."/>
            <person name="Persson P."/>
            <person name="Tunlid A."/>
        </authorList>
    </citation>
    <scope>NUCLEOTIDE SEQUENCE [LARGE SCALE GENOMIC DNA]</scope>
    <source>
        <strain evidence="1 2">CBS 175.51</strain>
    </source>
</reference>
<name>A0A8H5F5P5_9AGAR</name>
<sequence length="327" mass="36928">MTSRSSPTFLVVAQLTRLTYRLASTVRIFARLVQFNESGRRTRQGGELVSEGRKNSALVIRRHRRTTWAIDTWIPGGRCDQRTQLDTTTKPCKYRFDREGPRFTSRRSRGMNGTRALRRNHLTSPHRARTPGPSHSAHTLAAMTWAAVFIDGPFVFMHSRDELVPEEYSEPTRALPAIAIPQNVDLRLYRIPDNSPTSSKPKTGVRHAYPAGLARATAVAGSTSALHMHNIDTACFLRHRLEPLLQGHSGFFVHRLRKPGMRGSRAPSSWCGSNLIQSTKRLLRTYACMACVAIFLRRCEGLIYACTVCVALGRRRRVNGVRWLYFG</sequence>
<keyword evidence="2" id="KW-1185">Reference proteome</keyword>
<evidence type="ECO:0000313" key="2">
    <source>
        <dbReference type="Proteomes" id="UP000541558"/>
    </source>
</evidence>